<feature type="compositionally biased region" description="Basic and acidic residues" evidence="1">
    <location>
        <begin position="121"/>
        <end position="130"/>
    </location>
</feature>
<evidence type="ECO:0000313" key="3">
    <source>
        <dbReference type="Proteomes" id="UP001066276"/>
    </source>
</evidence>
<protein>
    <submittedName>
        <fullName evidence="2">Uncharacterized protein</fullName>
    </submittedName>
</protein>
<sequence>MSQRGSEDPVDLFGTVEHPEHHAEAAAADKELLSPEASNSSDLGFEDLPAAQKVLSTESLPLSPRYSPHTEQVTFKGSPKVLRAMIRTPKRHFGGRSGNRHHLQVGRGPWAVGRAGQPVDSGREEAHSAARAETQPVGPLRREAVPDAGWWR</sequence>
<evidence type="ECO:0000256" key="1">
    <source>
        <dbReference type="SAM" id="MobiDB-lite"/>
    </source>
</evidence>
<name>A0AAV7V5H2_PLEWA</name>
<gene>
    <name evidence="2" type="ORF">NDU88_000580</name>
</gene>
<evidence type="ECO:0000313" key="2">
    <source>
        <dbReference type="EMBL" id="KAJ1196715.1"/>
    </source>
</evidence>
<dbReference type="AlphaFoldDB" id="A0AAV7V5H2"/>
<feature type="region of interest" description="Disordered" evidence="1">
    <location>
        <begin position="1"/>
        <end position="152"/>
    </location>
</feature>
<dbReference type="Proteomes" id="UP001066276">
    <property type="component" value="Chromosome 2_1"/>
</dbReference>
<proteinExistence type="predicted"/>
<reference evidence="2" key="1">
    <citation type="journal article" date="2022" name="bioRxiv">
        <title>Sequencing and chromosome-scale assembly of the giantPleurodeles waltlgenome.</title>
        <authorList>
            <person name="Brown T."/>
            <person name="Elewa A."/>
            <person name="Iarovenko S."/>
            <person name="Subramanian E."/>
            <person name="Araus A.J."/>
            <person name="Petzold A."/>
            <person name="Susuki M."/>
            <person name="Suzuki K.-i.T."/>
            <person name="Hayashi T."/>
            <person name="Toyoda A."/>
            <person name="Oliveira C."/>
            <person name="Osipova E."/>
            <person name="Leigh N.D."/>
            <person name="Simon A."/>
            <person name="Yun M.H."/>
        </authorList>
    </citation>
    <scope>NUCLEOTIDE SEQUENCE</scope>
    <source>
        <strain evidence="2">20211129_DDA</strain>
        <tissue evidence="2">Liver</tissue>
    </source>
</reference>
<feature type="compositionally biased region" description="Basic residues" evidence="1">
    <location>
        <begin position="88"/>
        <end position="104"/>
    </location>
</feature>
<comment type="caution">
    <text evidence="2">The sequence shown here is derived from an EMBL/GenBank/DDBJ whole genome shotgun (WGS) entry which is preliminary data.</text>
</comment>
<dbReference type="EMBL" id="JANPWB010000003">
    <property type="protein sequence ID" value="KAJ1196715.1"/>
    <property type="molecule type" value="Genomic_DNA"/>
</dbReference>
<feature type="compositionally biased region" description="Basic and acidic residues" evidence="1">
    <location>
        <begin position="17"/>
        <end position="33"/>
    </location>
</feature>
<accession>A0AAV7V5H2</accession>
<keyword evidence="3" id="KW-1185">Reference proteome</keyword>
<organism evidence="2 3">
    <name type="scientific">Pleurodeles waltl</name>
    <name type="common">Iberian ribbed newt</name>
    <dbReference type="NCBI Taxonomy" id="8319"/>
    <lineage>
        <taxon>Eukaryota</taxon>
        <taxon>Metazoa</taxon>
        <taxon>Chordata</taxon>
        <taxon>Craniata</taxon>
        <taxon>Vertebrata</taxon>
        <taxon>Euteleostomi</taxon>
        <taxon>Amphibia</taxon>
        <taxon>Batrachia</taxon>
        <taxon>Caudata</taxon>
        <taxon>Salamandroidea</taxon>
        <taxon>Salamandridae</taxon>
        <taxon>Pleurodelinae</taxon>
        <taxon>Pleurodeles</taxon>
    </lineage>
</organism>